<gene>
    <name evidence="2" type="ORF">OESDEN_12136</name>
</gene>
<dbReference type="OrthoDB" id="5818661at2759"/>
<protein>
    <recommendedName>
        <fullName evidence="1">Edg1 TPR repeats region domain-containing protein</fullName>
    </recommendedName>
</protein>
<reference evidence="2 3" key="1">
    <citation type="submission" date="2014-03" db="EMBL/GenBank/DDBJ databases">
        <title>Draft genome of the hookworm Oesophagostomum dentatum.</title>
        <authorList>
            <person name="Mitreva M."/>
        </authorList>
    </citation>
    <scope>NUCLEOTIDE SEQUENCE [LARGE SCALE GENOMIC DNA]</scope>
    <source>
        <strain evidence="2 3">OD-Hann</strain>
    </source>
</reference>
<name>A0A0B1SX48_OESDE</name>
<evidence type="ECO:0000313" key="2">
    <source>
        <dbReference type="EMBL" id="KHJ88072.1"/>
    </source>
</evidence>
<dbReference type="Pfam" id="PF24293">
    <property type="entry name" value="TPR_Edg1"/>
    <property type="match status" value="1"/>
</dbReference>
<evidence type="ECO:0000313" key="3">
    <source>
        <dbReference type="Proteomes" id="UP000053660"/>
    </source>
</evidence>
<dbReference type="InterPro" id="IPR056581">
    <property type="entry name" value="TPR_Edg1"/>
</dbReference>
<dbReference type="Proteomes" id="UP000053660">
    <property type="component" value="Unassembled WGS sequence"/>
</dbReference>
<feature type="domain" description="Edg1 TPR repeats region" evidence="1">
    <location>
        <begin position="2"/>
        <end position="124"/>
    </location>
</feature>
<keyword evidence="3" id="KW-1185">Reference proteome</keyword>
<organism evidence="2 3">
    <name type="scientific">Oesophagostomum dentatum</name>
    <name type="common">Nodular worm</name>
    <dbReference type="NCBI Taxonomy" id="61180"/>
    <lineage>
        <taxon>Eukaryota</taxon>
        <taxon>Metazoa</taxon>
        <taxon>Ecdysozoa</taxon>
        <taxon>Nematoda</taxon>
        <taxon>Chromadorea</taxon>
        <taxon>Rhabditida</taxon>
        <taxon>Rhabditina</taxon>
        <taxon>Rhabditomorpha</taxon>
        <taxon>Strongyloidea</taxon>
        <taxon>Strongylidae</taxon>
        <taxon>Oesophagostomum</taxon>
    </lineage>
</organism>
<accession>A0A0B1SX48</accession>
<proteinExistence type="predicted"/>
<dbReference type="EMBL" id="KN556496">
    <property type="protein sequence ID" value="KHJ88072.1"/>
    <property type="molecule type" value="Genomic_DNA"/>
</dbReference>
<sequence length="137" mass="16097">MPNLMKRTHEVLMLKILHRFMQTVGAKEVHLEWTKNVGENVANAVQAPELLLLILEMFVEYESKHHQASEICRNILKSFAEKLKGDDIVFGKDTIDFVLFSLRRYHWWIRYAVCSWFSFTLSDPVQQNPNSLTDVLF</sequence>
<dbReference type="AlphaFoldDB" id="A0A0B1SX48"/>
<evidence type="ECO:0000259" key="1">
    <source>
        <dbReference type="Pfam" id="PF24293"/>
    </source>
</evidence>